<keyword evidence="1" id="KW-0862">Zinc</keyword>
<sequence length="610" mass="69275">MTSLAVLPSLKRTMTDMMDEELYQIPSSPIFTTTNNNNNNGKQEGAGDNYNDGFNLNNTTTTTTTTTNYNHTSNRNSVSSSPNLPFAQLNTTRDSFYNNNANQNNSSNNLGNMLNIPDSFLEQITTKEGIDQFKLQQQQQNQQTLIPDSEYPQDSQSTYINPFTNYANPNSFIRPSQAFSQQTPLYRSQSPGLDNGLFPQPPPLPQAFPQRRRKRITTIDDLEPTDNKKKTIDEDYLLYNPDISPGQVIHASELDESFYVPPSNNNDIINANSIEEFQNDIIPGYENDYLYLDDEHEEIEEDLSDDEGDEDNYFHVDEEFDDYIMSNSGYNIINNHSNEYSTFDAFKNISLEDHHHHHQQQQQPQEQEQEHEHLQEQNDEDHHDLGNPALQELHDEAVIKVEEDSVCQPVVTEVSPLSIVSSASSPETEPATTSVDTIHIKQEPEEESFHTSIDDDDDEDAMMIDNSDDENMDREGSESTSTRVNKETIDIEHPYKLGAEISATNPDHRCELVNPNTGKVCNKQFSRPYDLIRHQNTIHASMKKIYRCVICEGRYKGGLGNGKQKTFSRNDALSRHIKIKHGIVGDEALELINEAKENVEYHPVTIAAAA</sequence>
<dbReference type="GeneID" id="14538987"/>
<proteinExistence type="predicted"/>
<reference evidence="4 5" key="1">
    <citation type="journal article" date="2012" name="PLoS ONE">
        <title>Sequence and analysis of the genome of the pathogenic yeast Candida orthopsilosis.</title>
        <authorList>
            <person name="Riccombeni A."/>
            <person name="Vidanes G."/>
            <person name="Proux-Wera E."/>
            <person name="Wolfe K.H."/>
            <person name="Butler G."/>
        </authorList>
    </citation>
    <scope>NUCLEOTIDE SEQUENCE [LARGE SCALE GENOMIC DNA]</scope>
    <source>
        <strain evidence="4 5">Co 90-125</strain>
    </source>
</reference>
<dbReference type="PROSITE" id="PS50157">
    <property type="entry name" value="ZINC_FINGER_C2H2_2"/>
    <property type="match status" value="1"/>
</dbReference>
<name>H8X1W2_CANO9</name>
<evidence type="ECO:0000259" key="3">
    <source>
        <dbReference type="PROSITE" id="PS50157"/>
    </source>
</evidence>
<feature type="region of interest" description="Disordered" evidence="2">
    <location>
        <begin position="354"/>
        <end position="387"/>
    </location>
</feature>
<gene>
    <name evidence="4" type="ORF">CORT_0B08130</name>
</gene>
<dbReference type="AlphaFoldDB" id="H8X1W2"/>
<feature type="domain" description="C2H2-type" evidence="3">
    <location>
        <begin position="508"/>
        <end position="544"/>
    </location>
</feature>
<feature type="region of interest" description="Disordered" evidence="2">
    <location>
        <begin position="443"/>
        <end position="483"/>
    </location>
</feature>
<feature type="compositionally biased region" description="Basic and acidic residues" evidence="2">
    <location>
        <begin position="368"/>
        <end position="385"/>
    </location>
</feature>
<dbReference type="KEGG" id="cot:CORT_0B08130"/>
<dbReference type="eggNOG" id="ENOG502RBAK">
    <property type="taxonomic scope" value="Eukaryota"/>
</dbReference>
<keyword evidence="5" id="KW-1185">Reference proteome</keyword>
<dbReference type="InterPro" id="IPR013087">
    <property type="entry name" value="Znf_C2H2_type"/>
</dbReference>
<accession>H8X1W2</accession>
<dbReference type="GO" id="GO:0008270">
    <property type="term" value="F:zinc ion binding"/>
    <property type="evidence" value="ECO:0007669"/>
    <property type="project" value="UniProtKB-KW"/>
</dbReference>
<keyword evidence="1" id="KW-0479">Metal-binding</keyword>
<keyword evidence="1" id="KW-0863">Zinc-finger</keyword>
<dbReference type="EMBL" id="HE681720">
    <property type="protein sequence ID" value="CCG22518.1"/>
    <property type="molecule type" value="Genomic_DNA"/>
</dbReference>
<feature type="compositionally biased region" description="Basic and acidic residues" evidence="2">
    <location>
        <begin position="443"/>
        <end position="453"/>
    </location>
</feature>
<dbReference type="OrthoDB" id="7295497at2759"/>
<evidence type="ECO:0000313" key="4">
    <source>
        <dbReference type="EMBL" id="CCG22518.1"/>
    </source>
</evidence>
<protein>
    <submittedName>
        <fullName evidence="4">Rpn4 protein</fullName>
    </submittedName>
</protein>
<dbReference type="Proteomes" id="UP000005018">
    <property type="component" value="Chromosome 2"/>
</dbReference>
<dbReference type="HOGENOM" id="CLU_024993_0_0_1"/>
<dbReference type="Gene3D" id="3.30.160.60">
    <property type="entry name" value="Classic Zinc Finger"/>
    <property type="match status" value="1"/>
</dbReference>
<evidence type="ECO:0000313" key="5">
    <source>
        <dbReference type="Proteomes" id="UP000005018"/>
    </source>
</evidence>
<dbReference type="RefSeq" id="XP_003867954.1">
    <property type="nucleotide sequence ID" value="XM_003867906.1"/>
</dbReference>
<evidence type="ECO:0000256" key="1">
    <source>
        <dbReference type="PROSITE-ProRule" id="PRU00042"/>
    </source>
</evidence>
<dbReference type="SMART" id="SM00355">
    <property type="entry name" value="ZnF_C2H2"/>
    <property type="match status" value="2"/>
</dbReference>
<evidence type="ECO:0000256" key="2">
    <source>
        <dbReference type="SAM" id="MobiDB-lite"/>
    </source>
</evidence>
<dbReference type="Pfam" id="PF00096">
    <property type="entry name" value="zf-C2H2"/>
    <property type="match status" value="1"/>
</dbReference>
<organism evidence="4 5">
    <name type="scientific">Candida orthopsilosis (strain 90-125)</name>
    <name type="common">Yeast</name>
    <dbReference type="NCBI Taxonomy" id="1136231"/>
    <lineage>
        <taxon>Eukaryota</taxon>
        <taxon>Fungi</taxon>
        <taxon>Dikarya</taxon>
        <taxon>Ascomycota</taxon>
        <taxon>Saccharomycotina</taxon>
        <taxon>Pichiomycetes</taxon>
        <taxon>Debaryomycetaceae</taxon>
        <taxon>Candida/Lodderomyces clade</taxon>
        <taxon>Candida</taxon>
    </lineage>
</organism>
<feature type="compositionally biased region" description="Acidic residues" evidence="2">
    <location>
        <begin position="454"/>
        <end position="472"/>
    </location>
</feature>